<gene>
    <name evidence="1" type="ORF">P691DRAFT_808818</name>
</gene>
<comment type="caution">
    <text evidence="1">The sequence shown here is derived from an EMBL/GenBank/DDBJ whole genome shotgun (WGS) entry which is preliminary data.</text>
</comment>
<protein>
    <submittedName>
        <fullName evidence="1">Uncharacterized protein</fullName>
    </submittedName>
</protein>
<name>A0A9P5X536_9AGAR</name>
<dbReference type="EMBL" id="MU151463">
    <property type="protein sequence ID" value="KAF9443531.1"/>
    <property type="molecule type" value="Genomic_DNA"/>
</dbReference>
<evidence type="ECO:0000313" key="2">
    <source>
        <dbReference type="Proteomes" id="UP000807342"/>
    </source>
</evidence>
<proteinExistence type="predicted"/>
<sequence>MSAIEGARMKVIVAGSLHRNTARTVQMTGIEVALSKNVPLRTLFVTICQFVGTVACRLRRKLQKYNSGRSLLSSRDKLLFGPVQGLGCGSSVVTSARV</sequence>
<dbReference type="AlphaFoldDB" id="A0A9P5X536"/>
<evidence type="ECO:0000313" key="1">
    <source>
        <dbReference type="EMBL" id="KAF9443531.1"/>
    </source>
</evidence>
<dbReference type="Proteomes" id="UP000807342">
    <property type="component" value="Unassembled WGS sequence"/>
</dbReference>
<accession>A0A9P5X536</accession>
<reference evidence="1" key="1">
    <citation type="submission" date="2020-11" db="EMBL/GenBank/DDBJ databases">
        <authorList>
            <consortium name="DOE Joint Genome Institute"/>
            <person name="Ahrendt S."/>
            <person name="Riley R."/>
            <person name="Andreopoulos W."/>
            <person name="Labutti K."/>
            <person name="Pangilinan J."/>
            <person name="Ruiz-Duenas F.J."/>
            <person name="Barrasa J.M."/>
            <person name="Sanchez-Garcia M."/>
            <person name="Camarero S."/>
            <person name="Miyauchi S."/>
            <person name="Serrano A."/>
            <person name="Linde D."/>
            <person name="Babiker R."/>
            <person name="Drula E."/>
            <person name="Ayuso-Fernandez I."/>
            <person name="Pacheco R."/>
            <person name="Padilla G."/>
            <person name="Ferreira P."/>
            <person name="Barriuso J."/>
            <person name="Kellner H."/>
            <person name="Castanera R."/>
            <person name="Alfaro M."/>
            <person name="Ramirez L."/>
            <person name="Pisabarro A.G."/>
            <person name="Kuo A."/>
            <person name="Tritt A."/>
            <person name="Lipzen A."/>
            <person name="He G."/>
            <person name="Yan M."/>
            <person name="Ng V."/>
            <person name="Cullen D."/>
            <person name="Martin F."/>
            <person name="Rosso M.-N."/>
            <person name="Henrissat B."/>
            <person name="Hibbett D."/>
            <person name="Martinez A.T."/>
            <person name="Grigoriev I.V."/>
        </authorList>
    </citation>
    <scope>NUCLEOTIDE SEQUENCE</scope>
    <source>
        <strain evidence="1">MF-IS2</strain>
    </source>
</reference>
<keyword evidence="2" id="KW-1185">Reference proteome</keyword>
<organism evidence="1 2">
    <name type="scientific">Macrolepiota fuliginosa MF-IS2</name>
    <dbReference type="NCBI Taxonomy" id="1400762"/>
    <lineage>
        <taxon>Eukaryota</taxon>
        <taxon>Fungi</taxon>
        <taxon>Dikarya</taxon>
        <taxon>Basidiomycota</taxon>
        <taxon>Agaricomycotina</taxon>
        <taxon>Agaricomycetes</taxon>
        <taxon>Agaricomycetidae</taxon>
        <taxon>Agaricales</taxon>
        <taxon>Agaricineae</taxon>
        <taxon>Agaricaceae</taxon>
        <taxon>Macrolepiota</taxon>
    </lineage>
</organism>